<dbReference type="PANTHER" id="PTHR42942:SF1">
    <property type="entry name" value="ALKYLTRANSFERASE-LIKE PROTEIN 1"/>
    <property type="match status" value="1"/>
</dbReference>
<dbReference type="GO" id="GO:0032259">
    <property type="term" value="P:methylation"/>
    <property type="evidence" value="ECO:0007669"/>
    <property type="project" value="UniProtKB-KW"/>
</dbReference>
<dbReference type="EMBL" id="DSUT01000069">
    <property type="protein sequence ID" value="HGK27996.1"/>
    <property type="molecule type" value="Genomic_DNA"/>
</dbReference>
<dbReference type="Gene3D" id="1.10.10.10">
    <property type="entry name" value="Winged helix-like DNA-binding domain superfamily/Winged helix DNA-binding domain"/>
    <property type="match status" value="1"/>
</dbReference>
<dbReference type="AlphaFoldDB" id="A0A7C4GCQ9"/>
<dbReference type="GO" id="GO:0008168">
    <property type="term" value="F:methyltransferase activity"/>
    <property type="evidence" value="ECO:0007669"/>
    <property type="project" value="UniProtKB-KW"/>
</dbReference>
<dbReference type="InterPro" id="IPR014048">
    <property type="entry name" value="MethylDNA_cys_MeTrfase_DNA-bd"/>
</dbReference>
<dbReference type="PANTHER" id="PTHR42942">
    <property type="entry name" value="6-O-METHYLGUANINE DNA METHYLTRANSFERASE"/>
    <property type="match status" value="1"/>
</dbReference>
<keyword evidence="3" id="KW-0808">Transferase</keyword>
<dbReference type="InterPro" id="IPR036388">
    <property type="entry name" value="WH-like_DNA-bd_sf"/>
</dbReference>
<evidence type="ECO:0000259" key="2">
    <source>
        <dbReference type="Pfam" id="PF01035"/>
    </source>
</evidence>
<dbReference type="CDD" id="cd06445">
    <property type="entry name" value="ATase"/>
    <property type="match status" value="1"/>
</dbReference>
<keyword evidence="1" id="KW-0227">DNA damage</keyword>
<dbReference type="Pfam" id="PF01035">
    <property type="entry name" value="DNA_binding_1"/>
    <property type="match status" value="1"/>
</dbReference>
<organism evidence="3">
    <name type="scientific">candidate division WOR-3 bacterium</name>
    <dbReference type="NCBI Taxonomy" id="2052148"/>
    <lineage>
        <taxon>Bacteria</taxon>
        <taxon>Bacteria division WOR-3</taxon>
    </lineage>
</organism>
<protein>
    <submittedName>
        <fullName evidence="3">Methyltransferase</fullName>
    </submittedName>
</protein>
<gene>
    <name evidence="3" type="ORF">ENS41_03485</name>
</gene>
<name>A0A7C4GCQ9_UNCW3</name>
<sequence length="141" mass="14913">MAFALYLDFRPEVPAGAAGWGAKGRLDLDRIAALAEKQLNDTEEAGFAEGVAAAVARIPPGRVATYGQIAALAGNPHGAREVVRVLRSVAGLPWHRVVGKGGRISLPGEAGLMQRQKLVEEGVEFNPDGTVTMDVCRWQPG</sequence>
<proteinExistence type="predicted"/>
<evidence type="ECO:0000256" key="1">
    <source>
        <dbReference type="ARBA" id="ARBA00022763"/>
    </source>
</evidence>
<comment type="caution">
    <text evidence="3">The sequence shown here is derived from an EMBL/GenBank/DDBJ whole genome shotgun (WGS) entry which is preliminary data.</text>
</comment>
<dbReference type="InterPro" id="IPR052520">
    <property type="entry name" value="ATL_DNA_repair"/>
</dbReference>
<evidence type="ECO:0000313" key="3">
    <source>
        <dbReference type="EMBL" id="HGK27996.1"/>
    </source>
</evidence>
<dbReference type="SUPFAM" id="SSF46767">
    <property type="entry name" value="Methylated DNA-protein cysteine methyltransferase, C-terminal domain"/>
    <property type="match status" value="1"/>
</dbReference>
<keyword evidence="3" id="KW-0489">Methyltransferase</keyword>
<accession>A0A7C4GCQ9</accession>
<reference evidence="3" key="1">
    <citation type="journal article" date="2020" name="mSystems">
        <title>Genome- and Community-Level Interaction Insights into Carbon Utilization and Element Cycling Functions of Hydrothermarchaeota in Hydrothermal Sediment.</title>
        <authorList>
            <person name="Zhou Z."/>
            <person name="Liu Y."/>
            <person name="Xu W."/>
            <person name="Pan J."/>
            <person name="Luo Z.H."/>
            <person name="Li M."/>
        </authorList>
    </citation>
    <scope>NUCLEOTIDE SEQUENCE [LARGE SCALE GENOMIC DNA]</scope>
    <source>
        <strain evidence="3">SpSt-488</strain>
    </source>
</reference>
<feature type="domain" description="Methylated-DNA-[protein]-cysteine S-methyltransferase DNA binding" evidence="2">
    <location>
        <begin position="47"/>
        <end position="123"/>
    </location>
</feature>
<dbReference type="GO" id="GO:0006281">
    <property type="term" value="P:DNA repair"/>
    <property type="evidence" value="ECO:0007669"/>
    <property type="project" value="InterPro"/>
</dbReference>
<dbReference type="InterPro" id="IPR036217">
    <property type="entry name" value="MethylDNA_cys_MeTrfase_DNAb"/>
</dbReference>